<proteinExistence type="predicted"/>
<feature type="region of interest" description="Disordered" evidence="1">
    <location>
        <begin position="37"/>
        <end position="58"/>
    </location>
</feature>
<evidence type="ECO:0000256" key="1">
    <source>
        <dbReference type="SAM" id="MobiDB-lite"/>
    </source>
</evidence>
<comment type="caution">
    <text evidence="2">The sequence shown here is derived from an EMBL/GenBank/DDBJ whole genome shotgun (WGS) entry which is preliminary data.</text>
</comment>
<accession>A0ABN9G3P7</accession>
<reference evidence="2" key="1">
    <citation type="submission" date="2023-05" db="EMBL/GenBank/DDBJ databases">
        <authorList>
            <person name="Stuckert A."/>
        </authorList>
    </citation>
    <scope>NUCLEOTIDE SEQUENCE</scope>
</reference>
<evidence type="ECO:0000313" key="3">
    <source>
        <dbReference type="Proteomes" id="UP001162483"/>
    </source>
</evidence>
<dbReference type="Proteomes" id="UP001162483">
    <property type="component" value="Unassembled WGS sequence"/>
</dbReference>
<gene>
    <name evidence="2" type="ORF">SPARVUS_LOCUS13329977</name>
</gene>
<protein>
    <submittedName>
        <fullName evidence="2">Uncharacterized protein</fullName>
    </submittedName>
</protein>
<name>A0ABN9G3P7_9NEOB</name>
<evidence type="ECO:0000313" key="2">
    <source>
        <dbReference type="EMBL" id="CAI9603574.1"/>
    </source>
</evidence>
<sequence length="58" mass="6603">LIANCVKKNKINTFVQYLWITGQLQKICRNVAGSSEQPQHLEGWAGNQGQTDHLETRH</sequence>
<keyword evidence="3" id="KW-1185">Reference proteome</keyword>
<organism evidence="2 3">
    <name type="scientific">Staurois parvus</name>
    <dbReference type="NCBI Taxonomy" id="386267"/>
    <lineage>
        <taxon>Eukaryota</taxon>
        <taxon>Metazoa</taxon>
        <taxon>Chordata</taxon>
        <taxon>Craniata</taxon>
        <taxon>Vertebrata</taxon>
        <taxon>Euteleostomi</taxon>
        <taxon>Amphibia</taxon>
        <taxon>Batrachia</taxon>
        <taxon>Anura</taxon>
        <taxon>Neobatrachia</taxon>
        <taxon>Ranoidea</taxon>
        <taxon>Ranidae</taxon>
        <taxon>Staurois</taxon>
    </lineage>
</organism>
<dbReference type="EMBL" id="CATNWA010017854">
    <property type="protein sequence ID" value="CAI9603574.1"/>
    <property type="molecule type" value="Genomic_DNA"/>
</dbReference>
<feature type="non-terminal residue" evidence="2">
    <location>
        <position position="1"/>
    </location>
</feature>